<keyword evidence="1" id="KW-0677">Repeat</keyword>
<proteinExistence type="predicted"/>
<accession>E4X024</accession>
<dbReference type="PANTHER" id="PTHR14058:SF8">
    <property type="entry name" value="PROTEIN FE65 HOMOLOG"/>
    <property type="match status" value="1"/>
</dbReference>
<gene>
    <name evidence="3" type="ORF">GSOID_T00015050001</name>
</gene>
<organism evidence="3">
    <name type="scientific">Oikopleura dioica</name>
    <name type="common">Tunicate</name>
    <dbReference type="NCBI Taxonomy" id="34765"/>
    <lineage>
        <taxon>Eukaryota</taxon>
        <taxon>Metazoa</taxon>
        <taxon>Chordata</taxon>
        <taxon>Tunicata</taxon>
        <taxon>Appendicularia</taxon>
        <taxon>Copelata</taxon>
        <taxon>Oikopleuridae</taxon>
        <taxon>Oikopleura</taxon>
    </lineage>
</organism>
<dbReference type="OrthoDB" id="5969782at2759"/>
<dbReference type="Gene3D" id="2.30.29.30">
    <property type="entry name" value="Pleckstrin-homology domain (PH domain)/Phosphotyrosine-binding domain (PTB)"/>
    <property type="match status" value="2"/>
</dbReference>
<dbReference type="GO" id="GO:0001540">
    <property type="term" value="F:amyloid-beta binding"/>
    <property type="evidence" value="ECO:0007669"/>
    <property type="project" value="InterPro"/>
</dbReference>
<sequence>MSSSLSGVLEGSQLNHSGRWTTAGEVFPVRQLGSTEIVTDTNFSSELQNAIRRLSRNIPRSSTSFSLGYRPLIKDSPDEDDCGQTRGQQSDAYLVVEAEQIRVIDPVTRAILETIKLSSIRVWAAHQLDIGVVARVGSTDMALVFRCETDAKRCRRCDPRQLLAPGQRNQDGQRKAAAFFYSRSRTIQPVSSQSEWTPANALISATTLLLKSSPPADLLSSKSSPCNGELSRVRLRYLSFMAIGNDARMFGFIHLIGPEEYRCHVLCCDPSAIELSQALQEACVLRYQKAVEAKNQRLAPACHHPESSLQSILGASKRGFGNLMGAFRRHTTTTSNDHPS</sequence>
<dbReference type="AlphaFoldDB" id="E4X024"/>
<dbReference type="EMBL" id="FN653020">
    <property type="protein sequence ID" value="CBY23122.1"/>
    <property type="molecule type" value="Genomic_DNA"/>
</dbReference>
<dbReference type="GO" id="GO:0005634">
    <property type="term" value="C:nucleus"/>
    <property type="evidence" value="ECO:0007669"/>
    <property type="project" value="TreeGrafter"/>
</dbReference>
<dbReference type="GO" id="GO:0006355">
    <property type="term" value="P:regulation of DNA-templated transcription"/>
    <property type="evidence" value="ECO:0007669"/>
    <property type="project" value="TreeGrafter"/>
</dbReference>
<name>E4X024_OIKDI</name>
<evidence type="ECO:0000313" key="4">
    <source>
        <dbReference type="Proteomes" id="UP000001307"/>
    </source>
</evidence>
<dbReference type="InterPro" id="IPR011993">
    <property type="entry name" value="PH-like_dom_sf"/>
</dbReference>
<protein>
    <recommendedName>
        <fullName evidence="2">PID domain-containing protein</fullName>
    </recommendedName>
</protein>
<dbReference type="InterPro" id="IPR039576">
    <property type="entry name" value="APBB1/2/3"/>
</dbReference>
<evidence type="ECO:0000313" key="3">
    <source>
        <dbReference type="EMBL" id="CBY23122.1"/>
    </source>
</evidence>
<keyword evidence="4" id="KW-1185">Reference proteome</keyword>
<dbReference type="PANTHER" id="PTHR14058">
    <property type="entry name" value="AMYLOID BETA A4 PRECURSOR PROTEIN-BINDING FAMILY B"/>
    <property type="match status" value="1"/>
</dbReference>
<feature type="domain" description="PID" evidence="2">
    <location>
        <begin position="235"/>
        <end position="293"/>
    </location>
</feature>
<dbReference type="CDD" id="cd01271">
    <property type="entry name" value="PTB2_Fe65"/>
    <property type="match status" value="1"/>
</dbReference>
<dbReference type="PROSITE" id="PS01179">
    <property type="entry name" value="PID"/>
    <property type="match status" value="1"/>
</dbReference>
<dbReference type="InParanoid" id="E4X024"/>
<dbReference type="Proteomes" id="UP000001307">
    <property type="component" value="Unassembled WGS sequence"/>
</dbReference>
<evidence type="ECO:0000259" key="2">
    <source>
        <dbReference type="PROSITE" id="PS01179"/>
    </source>
</evidence>
<dbReference type="SMART" id="SM00462">
    <property type="entry name" value="PTB"/>
    <property type="match status" value="1"/>
</dbReference>
<dbReference type="SUPFAM" id="SSF50729">
    <property type="entry name" value="PH domain-like"/>
    <property type="match status" value="2"/>
</dbReference>
<dbReference type="GO" id="GO:0005737">
    <property type="term" value="C:cytoplasm"/>
    <property type="evidence" value="ECO:0007669"/>
    <property type="project" value="TreeGrafter"/>
</dbReference>
<dbReference type="InterPro" id="IPR006020">
    <property type="entry name" value="PTB/PI_dom"/>
</dbReference>
<evidence type="ECO:0000256" key="1">
    <source>
        <dbReference type="ARBA" id="ARBA00022737"/>
    </source>
</evidence>
<dbReference type="Pfam" id="PF00640">
    <property type="entry name" value="PID"/>
    <property type="match status" value="2"/>
</dbReference>
<reference evidence="3" key="1">
    <citation type="journal article" date="2010" name="Science">
        <title>Plasticity of animal genome architecture unmasked by rapid evolution of a pelagic tunicate.</title>
        <authorList>
            <person name="Denoeud F."/>
            <person name="Henriet S."/>
            <person name="Mungpakdee S."/>
            <person name="Aury J.M."/>
            <person name="Da Silva C."/>
            <person name="Brinkmann H."/>
            <person name="Mikhaleva J."/>
            <person name="Olsen L.C."/>
            <person name="Jubin C."/>
            <person name="Canestro C."/>
            <person name="Bouquet J.M."/>
            <person name="Danks G."/>
            <person name="Poulain J."/>
            <person name="Campsteijn C."/>
            <person name="Adamski M."/>
            <person name="Cross I."/>
            <person name="Yadetie F."/>
            <person name="Muffato M."/>
            <person name="Louis A."/>
            <person name="Butcher S."/>
            <person name="Tsagkogeorga G."/>
            <person name="Konrad A."/>
            <person name="Singh S."/>
            <person name="Jensen M.F."/>
            <person name="Cong E.H."/>
            <person name="Eikeseth-Otteraa H."/>
            <person name="Noel B."/>
            <person name="Anthouard V."/>
            <person name="Porcel B.M."/>
            <person name="Kachouri-Lafond R."/>
            <person name="Nishino A."/>
            <person name="Ugolini M."/>
            <person name="Chourrout P."/>
            <person name="Nishida H."/>
            <person name="Aasland R."/>
            <person name="Huzurbazar S."/>
            <person name="Westhof E."/>
            <person name="Delsuc F."/>
            <person name="Lehrach H."/>
            <person name="Reinhardt R."/>
            <person name="Weissenbach J."/>
            <person name="Roy S.W."/>
            <person name="Artiguenave F."/>
            <person name="Postlethwait J.H."/>
            <person name="Manak J.R."/>
            <person name="Thompson E.M."/>
            <person name="Jaillon O."/>
            <person name="Du Pasquier L."/>
            <person name="Boudinot P."/>
            <person name="Liberles D.A."/>
            <person name="Volff J.N."/>
            <person name="Philippe H."/>
            <person name="Lenhard B."/>
            <person name="Roest Crollius H."/>
            <person name="Wincker P."/>
            <person name="Chourrout D."/>
        </authorList>
    </citation>
    <scope>NUCLEOTIDE SEQUENCE [LARGE SCALE GENOMIC DNA]</scope>
</reference>